<dbReference type="GO" id="GO:0003700">
    <property type="term" value="F:DNA-binding transcription factor activity"/>
    <property type="evidence" value="ECO:0007669"/>
    <property type="project" value="InterPro"/>
</dbReference>
<dbReference type="PANTHER" id="PTHR30146:SF150">
    <property type="entry name" value="ARABINOSE METABOLISM TRANSCRIPTIONAL REPRESSOR"/>
    <property type="match status" value="1"/>
</dbReference>
<dbReference type="InterPro" id="IPR036390">
    <property type="entry name" value="WH_DNA-bd_sf"/>
</dbReference>
<dbReference type="Gene3D" id="3.40.50.2300">
    <property type="match status" value="2"/>
</dbReference>
<organism evidence="5 6">
    <name type="scientific">Paenibacillus algicola</name>
    <dbReference type="NCBI Taxonomy" id="2565926"/>
    <lineage>
        <taxon>Bacteria</taxon>
        <taxon>Bacillati</taxon>
        <taxon>Bacillota</taxon>
        <taxon>Bacilli</taxon>
        <taxon>Bacillales</taxon>
        <taxon>Paenibacillaceae</taxon>
        <taxon>Paenibacillus</taxon>
    </lineage>
</organism>
<dbReference type="Pfam" id="PF13377">
    <property type="entry name" value="Peripla_BP_3"/>
    <property type="match status" value="1"/>
</dbReference>
<dbReference type="SUPFAM" id="SSF46785">
    <property type="entry name" value="Winged helix' DNA-binding domain"/>
    <property type="match status" value="1"/>
</dbReference>
<evidence type="ECO:0000256" key="2">
    <source>
        <dbReference type="ARBA" id="ARBA00023125"/>
    </source>
</evidence>
<dbReference type="SUPFAM" id="SSF53822">
    <property type="entry name" value="Periplasmic binding protein-like I"/>
    <property type="match status" value="1"/>
</dbReference>
<evidence type="ECO:0000313" key="6">
    <source>
        <dbReference type="Proteomes" id="UP000300879"/>
    </source>
</evidence>
<accession>A0A4P8XKW3</accession>
<dbReference type="EMBL" id="CP040396">
    <property type="protein sequence ID" value="QCT02091.1"/>
    <property type="molecule type" value="Genomic_DNA"/>
</dbReference>
<gene>
    <name evidence="5" type="ORF">E6C60_1375</name>
</gene>
<dbReference type="InterPro" id="IPR046335">
    <property type="entry name" value="LacI/GalR-like_sensor"/>
</dbReference>
<dbReference type="PRINTS" id="PR00035">
    <property type="entry name" value="HTHGNTR"/>
</dbReference>
<keyword evidence="1" id="KW-0805">Transcription regulation</keyword>
<feature type="domain" description="HTH gntR-type" evidence="4">
    <location>
        <begin position="9"/>
        <end position="77"/>
    </location>
</feature>
<dbReference type="PANTHER" id="PTHR30146">
    <property type="entry name" value="LACI-RELATED TRANSCRIPTIONAL REPRESSOR"/>
    <property type="match status" value="1"/>
</dbReference>
<dbReference type="InterPro" id="IPR000524">
    <property type="entry name" value="Tscrpt_reg_HTH_GntR"/>
</dbReference>
<keyword evidence="2" id="KW-0238">DNA-binding</keyword>
<evidence type="ECO:0000256" key="1">
    <source>
        <dbReference type="ARBA" id="ARBA00023015"/>
    </source>
</evidence>
<proteinExistence type="predicted"/>
<dbReference type="CDD" id="cd01541">
    <property type="entry name" value="PBP1_AraR"/>
    <property type="match status" value="1"/>
</dbReference>
<evidence type="ECO:0000259" key="4">
    <source>
        <dbReference type="PROSITE" id="PS50949"/>
    </source>
</evidence>
<dbReference type="Pfam" id="PF00392">
    <property type="entry name" value="GntR"/>
    <property type="match status" value="1"/>
</dbReference>
<dbReference type="InterPro" id="IPR036388">
    <property type="entry name" value="WH-like_DNA-bd_sf"/>
</dbReference>
<evidence type="ECO:0000256" key="3">
    <source>
        <dbReference type="ARBA" id="ARBA00023163"/>
    </source>
</evidence>
<dbReference type="GO" id="GO:0000976">
    <property type="term" value="F:transcription cis-regulatory region binding"/>
    <property type="evidence" value="ECO:0007669"/>
    <property type="project" value="TreeGrafter"/>
</dbReference>
<dbReference type="AlphaFoldDB" id="A0A4P8XKW3"/>
<dbReference type="CDD" id="cd07377">
    <property type="entry name" value="WHTH_GntR"/>
    <property type="match status" value="1"/>
</dbReference>
<keyword evidence="3" id="KW-0804">Transcription</keyword>
<dbReference type="Proteomes" id="UP000300879">
    <property type="component" value="Chromosome"/>
</dbReference>
<protein>
    <submittedName>
        <fullName evidence="5">Regulatory protein GntR</fullName>
    </submittedName>
</protein>
<dbReference type="SMART" id="SM00345">
    <property type="entry name" value="HTH_GNTR"/>
    <property type="match status" value="1"/>
</dbReference>
<dbReference type="PROSITE" id="PS50949">
    <property type="entry name" value="HTH_GNTR"/>
    <property type="match status" value="1"/>
</dbReference>
<evidence type="ECO:0000313" key="5">
    <source>
        <dbReference type="EMBL" id="QCT02091.1"/>
    </source>
</evidence>
<dbReference type="InterPro" id="IPR033532">
    <property type="entry name" value="AraR_ligand_bind_dom"/>
</dbReference>
<sequence>MNSLNERKLPKYMQLKQELLSWLESGKLLPGTQFPSEHEISQQFQMSRQTVRQAFSELEKEGWLERIQGKGTFARHPHRAYSERVKAVGIVTTYISDYIFPHIVRGAEARLRDHGYRLLLSSTDNNKAKEMESLALMTGEPLSGLIIEPTKSAEGNLNLAYFLSLQERGIPFLMINEKYPELECPCLRVDDERGGYKAARHLLERGHRRLAGFFKTDDRQGVNRLKGFLKAHREAGVHATPELVITYSTEQKEQQPYMEAIRLLTTLDESRRPSAFVCYNDELAVRLIQAVAACGLRVPEDISMIGFDDSSLAEATGVKLTTLTHPKSEMGDLAARQIIAMIEEGAAGEDMVFEPQLVERSSVQAVEST</sequence>
<dbReference type="Gene3D" id="1.10.10.10">
    <property type="entry name" value="Winged helix-like DNA-binding domain superfamily/Winged helix DNA-binding domain"/>
    <property type="match status" value="1"/>
</dbReference>
<name>A0A4P8XKW3_9BACL</name>
<dbReference type="InterPro" id="IPR028082">
    <property type="entry name" value="Peripla_BP_I"/>
</dbReference>
<dbReference type="KEGG" id="palo:E6C60_1375"/>
<keyword evidence="6" id="KW-1185">Reference proteome</keyword>
<reference evidence="5 6" key="1">
    <citation type="submission" date="2019-05" db="EMBL/GenBank/DDBJ databases">
        <authorList>
            <person name="Chen C."/>
        </authorList>
    </citation>
    <scope>NUCLEOTIDE SEQUENCE [LARGE SCALE GENOMIC DNA]</scope>
    <source>
        <strain evidence="5 6">HB172198</strain>
    </source>
</reference>